<reference evidence="4 5" key="1">
    <citation type="submission" date="2017-02" db="EMBL/GenBank/DDBJ databases">
        <authorList>
            <person name="Peterson S.W."/>
        </authorList>
    </citation>
    <scope>NUCLEOTIDE SEQUENCE [LARGE SCALE GENOMIC DNA]</scope>
    <source>
        <strain evidence="4">Psychrobacter_piechaudii</strain>
    </source>
</reference>
<feature type="DNA-binding region" description="H-T-H motif" evidence="2">
    <location>
        <begin position="58"/>
        <end position="77"/>
    </location>
</feature>
<dbReference type="RefSeq" id="WP_077451158.1">
    <property type="nucleotide sequence ID" value="NZ_FUGE01000141.1"/>
</dbReference>
<organism evidence="4 5">
    <name type="scientific">Psychrobacter piechaudii</name>
    <dbReference type="NCBI Taxonomy" id="1945521"/>
    <lineage>
        <taxon>Bacteria</taxon>
        <taxon>Pseudomonadati</taxon>
        <taxon>Pseudomonadota</taxon>
        <taxon>Gammaproteobacteria</taxon>
        <taxon>Moraxellales</taxon>
        <taxon>Moraxellaceae</taxon>
        <taxon>Psychrobacter</taxon>
    </lineage>
</organism>
<dbReference type="InterPro" id="IPR009057">
    <property type="entry name" value="Homeodomain-like_sf"/>
</dbReference>
<proteinExistence type="predicted"/>
<dbReference type="Gene3D" id="1.10.357.10">
    <property type="entry name" value="Tetracycline Repressor, domain 2"/>
    <property type="match status" value="1"/>
</dbReference>
<dbReference type="PROSITE" id="PS50977">
    <property type="entry name" value="HTH_TETR_2"/>
    <property type="match status" value="1"/>
</dbReference>
<name>A0A1R4GUL4_9GAMM</name>
<dbReference type="EMBL" id="FUGE01000141">
    <property type="protein sequence ID" value="SJM71888.1"/>
    <property type="molecule type" value="Genomic_DNA"/>
</dbReference>
<evidence type="ECO:0000256" key="2">
    <source>
        <dbReference type="PROSITE-ProRule" id="PRU00335"/>
    </source>
</evidence>
<dbReference type="GO" id="GO:0003677">
    <property type="term" value="F:DNA binding"/>
    <property type="evidence" value="ECO:0007669"/>
    <property type="project" value="UniProtKB-UniRule"/>
</dbReference>
<sequence length="228" mass="26614">MKEGCNDLINDVLVDSELAKKIVPNKFKHTSKQGRIRRQKLLMVAKKLSERHNIQDITLVDICEEADIPRASAYHFFPNVEAIFLALRFLNYIDTLQALEKIEVSSFDRWQDYITELLQQAVQLFNNDVTKTKLMYGVNSPQFNSSEYQEQVDHSMVGMLFEKLSSHYNMESFKDIKEKILIAYHMIHSIFSLSFKQYDEITKEMSEEAVTAAIAYLRCYLPEELPLK</sequence>
<feature type="domain" description="HTH tetR-type" evidence="3">
    <location>
        <begin position="35"/>
        <end position="95"/>
    </location>
</feature>
<dbReference type="AlphaFoldDB" id="A0A1R4GUL4"/>
<accession>A0A1R4GUL4</accession>
<evidence type="ECO:0000313" key="4">
    <source>
        <dbReference type="EMBL" id="SJM71888.1"/>
    </source>
</evidence>
<evidence type="ECO:0000313" key="5">
    <source>
        <dbReference type="Proteomes" id="UP000188357"/>
    </source>
</evidence>
<dbReference type="OrthoDB" id="325065at2"/>
<dbReference type="InterPro" id="IPR001647">
    <property type="entry name" value="HTH_TetR"/>
</dbReference>
<gene>
    <name evidence="4" type="ORF">A1232T_01413</name>
</gene>
<evidence type="ECO:0000259" key="3">
    <source>
        <dbReference type="PROSITE" id="PS50977"/>
    </source>
</evidence>
<dbReference type="STRING" id="1945521.A1232T_01413"/>
<dbReference type="SUPFAM" id="SSF46689">
    <property type="entry name" value="Homeodomain-like"/>
    <property type="match status" value="1"/>
</dbReference>
<keyword evidence="1 2" id="KW-0238">DNA-binding</keyword>
<evidence type="ECO:0000256" key="1">
    <source>
        <dbReference type="ARBA" id="ARBA00023125"/>
    </source>
</evidence>
<keyword evidence="5" id="KW-1185">Reference proteome</keyword>
<dbReference type="Proteomes" id="UP000188357">
    <property type="component" value="Unassembled WGS sequence"/>
</dbReference>
<protein>
    <submittedName>
        <fullName evidence="4">Bacterial regulatory proteins, tetR family</fullName>
    </submittedName>
</protein>